<evidence type="ECO:0000313" key="2">
    <source>
        <dbReference type="Proteomes" id="UP000287651"/>
    </source>
</evidence>
<evidence type="ECO:0000313" key="1">
    <source>
        <dbReference type="EMBL" id="RRT77109.1"/>
    </source>
</evidence>
<dbReference type="Proteomes" id="UP000287651">
    <property type="component" value="Unassembled WGS sequence"/>
</dbReference>
<comment type="caution">
    <text evidence="1">The sequence shown here is derived from an EMBL/GenBank/DDBJ whole genome shotgun (WGS) entry which is preliminary data.</text>
</comment>
<proteinExistence type="predicted"/>
<name>A0A427ALG8_ENSVE</name>
<sequence length="100" mass="10968">MILLSRAFAIHAEITSASSWWDRLILDLLDEGRAYHGDFLELFLGLDELLLDFIKALVYLAQLRSEEVDRIGGEGVRLGQAGSRIPGVRCQSIGSGPGNP</sequence>
<reference evidence="1 2" key="1">
    <citation type="journal article" date="2014" name="Agronomy (Basel)">
        <title>A Draft Genome Sequence for Ensete ventricosum, the Drought-Tolerant Tree Against Hunger.</title>
        <authorList>
            <person name="Harrison J."/>
            <person name="Moore K.A."/>
            <person name="Paszkiewicz K."/>
            <person name="Jones T."/>
            <person name="Grant M."/>
            <person name="Ambacheew D."/>
            <person name="Muzemil S."/>
            <person name="Studholme D.J."/>
        </authorList>
    </citation>
    <scope>NUCLEOTIDE SEQUENCE [LARGE SCALE GENOMIC DNA]</scope>
</reference>
<dbReference type="AlphaFoldDB" id="A0A427ALG8"/>
<accession>A0A427ALG8</accession>
<protein>
    <submittedName>
        <fullName evidence="1">Uncharacterized protein</fullName>
    </submittedName>
</protein>
<organism evidence="1 2">
    <name type="scientific">Ensete ventricosum</name>
    <name type="common">Abyssinian banana</name>
    <name type="synonym">Musa ensete</name>
    <dbReference type="NCBI Taxonomy" id="4639"/>
    <lineage>
        <taxon>Eukaryota</taxon>
        <taxon>Viridiplantae</taxon>
        <taxon>Streptophyta</taxon>
        <taxon>Embryophyta</taxon>
        <taxon>Tracheophyta</taxon>
        <taxon>Spermatophyta</taxon>
        <taxon>Magnoliopsida</taxon>
        <taxon>Liliopsida</taxon>
        <taxon>Zingiberales</taxon>
        <taxon>Musaceae</taxon>
        <taxon>Ensete</taxon>
    </lineage>
</organism>
<gene>
    <name evidence="1" type="ORF">B296_00003595</name>
</gene>
<dbReference type="EMBL" id="AMZH03002013">
    <property type="protein sequence ID" value="RRT77109.1"/>
    <property type="molecule type" value="Genomic_DNA"/>
</dbReference>